<evidence type="ECO:0000313" key="3">
    <source>
        <dbReference type="Proteomes" id="UP000757232"/>
    </source>
</evidence>
<comment type="caution">
    <text evidence="2">The sequence shown here is derived from an EMBL/GenBank/DDBJ whole genome shotgun (WGS) entry which is preliminary data.</text>
</comment>
<gene>
    <name evidence="2" type="ORF">A7U60_g4318</name>
</gene>
<evidence type="ECO:0000313" key="2">
    <source>
        <dbReference type="EMBL" id="OCB88504.1"/>
    </source>
</evidence>
<feature type="compositionally biased region" description="Basic and acidic residues" evidence="1">
    <location>
        <begin position="120"/>
        <end position="158"/>
    </location>
</feature>
<proteinExistence type="predicted"/>
<dbReference type="AlphaFoldDB" id="A0A9Q5NCF2"/>
<feature type="compositionally biased region" description="Polar residues" evidence="1">
    <location>
        <begin position="197"/>
        <end position="227"/>
    </location>
</feature>
<reference evidence="2" key="1">
    <citation type="submission" date="2016-06" db="EMBL/GenBank/DDBJ databases">
        <title>Draft Genome sequence of the fungus Inonotus baumii.</title>
        <authorList>
            <person name="Zhu H."/>
            <person name="Lin W."/>
        </authorList>
    </citation>
    <scope>NUCLEOTIDE SEQUENCE</scope>
    <source>
        <strain evidence="2">821</strain>
    </source>
</reference>
<sequence>MSLYQLDDNDISGTVLEWQKRHEEEEKKQKEKEDKERLKREEQEEKERKKQEKVTRENEKKERAARGRGKGQEAAKERERVEHQKKHKHLEKRTSRSGSNPPSDKRADNVPQKGKHRDSTRRESESGAHATGNDKTHKTEKENPDPRFRRHRTEEKAGTTKIDTAPQPDTSALKPEELEDKRPVKSPSEAYKKKISTPRSNSTAQASAGTETKTPSTQQKKSGSSDWGTWEVVSEDIEKTTRNKYELMQEYGNLGIANFRLERHHNLDIRMLAFGPGKKTFAGQRGKLILYTSKKGNGLFLIDKTDSSQRPLMPSIEPKVDCKTSVVFNKDRYDVEEARLDSRKLNNGEFPLACIEDKYRVPL</sequence>
<dbReference type="Proteomes" id="UP000757232">
    <property type="component" value="Unassembled WGS sequence"/>
</dbReference>
<feature type="compositionally biased region" description="Basic and acidic residues" evidence="1">
    <location>
        <begin position="18"/>
        <end position="82"/>
    </location>
</feature>
<dbReference type="EMBL" id="LNZH02000177">
    <property type="protein sequence ID" value="OCB88504.1"/>
    <property type="molecule type" value="Genomic_DNA"/>
</dbReference>
<keyword evidence="3" id="KW-1185">Reference proteome</keyword>
<protein>
    <submittedName>
        <fullName evidence="2">Uncharacterized protein</fullName>
    </submittedName>
</protein>
<name>A0A9Q5NCF2_SANBA</name>
<organism evidence="2 3">
    <name type="scientific">Sanghuangporus baumii</name>
    <name type="common">Phellinus baumii</name>
    <dbReference type="NCBI Taxonomy" id="108892"/>
    <lineage>
        <taxon>Eukaryota</taxon>
        <taxon>Fungi</taxon>
        <taxon>Dikarya</taxon>
        <taxon>Basidiomycota</taxon>
        <taxon>Agaricomycotina</taxon>
        <taxon>Agaricomycetes</taxon>
        <taxon>Hymenochaetales</taxon>
        <taxon>Hymenochaetaceae</taxon>
        <taxon>Sanghuangporus</taxon>
    </lineage>
</organism>
<feature type="region of interest" description="Disordered" evidence="1">
    <location>
        <begin position="1"/>
        <end position="228"/>
    </location>
</feature>
<accession>A0A9Q5NCF2</accession>
<evidence type="ECO:0000256" key="1">
    <source>
        <dbReference type="SAM" id="MobiDB-lite"/>
    </source>
</evidence>
<feature type="compositionally biased region" description="Basic and acidic residues" evidence="1">
    <location>
        <begin position="174"/>
        <end position="183"/>
    </location>
</feature>